<dbReference type="Gene3D" id="3.90.25.10">
    <property type="entry name" value="UDP-galactose 4-epimerase, domain 1"/>
    <property type="match status" value="1"/>
</dbReference>
<dbReference type="Proteomes" id="UP000233553">
    <property type="component" value="Unassembled WGS sequence"/>
</dbReference>
<dbReference type="InterPro" id="IPR050177">
    <property type="entry name" value="Lipid_A_modif_metabolic_enz"/>
</dbReference>
<organism evidence="2 3">
    <name type="scientific">Acinetobacter proteolyticus</name>
    <dbReference type="NCBI Taxonomy" id="1776741"/>
    <lineage>
        <taxon>Bacteria</taxon>
        <taxon>Pseudomonadati</taxon>
        <taxon>Pseudomonadota</taxon>
        <taxon>Gammaproteobacteria</taxon>
        <taxon>Moraxellales</taxon>
        <taxon>Moraxellaceae</taxon>
        <taxon>Acinetobacter</taxon>
    </lineage>
</organism>
<feature type="domain" description="NAD-dependent epimerase/dehydratase" evidence="1">
    <location>
        <begin position="6"/>
        <end position="240"/>
    </location>
</feature>
<dbReference type="RefSeq" id="WP_101236748.1">
    <property type="nucleotide sequence ID" value="NZ_PISJ01000014.1"/>
</dbReference>
<evidence type="ECO:0000259" key="1">
    <source>
        <dbReference type="Pfam" id="PF01370"/>
    </source>
</evidence>
<sequence>MEKVYLVTGAAGFIGSHICEELLKYPSNTVIGVDNFYSGNQSNIDLLKGISGNFIFYKSDICNHEEMCEIIRKHNVQYVFHEAAIASVQTSIDNPLFTNEVNIKGSLSILEASRKNAVKRFLFASSAAVYGDEPTLPKNEESVTRPISPYGLEKLVVEQYMRLYSSQYGLECIALRYFNVYGPRQDPHSEYSGVISIFDNRIRQNLPITIYGDGEQYRDFIYVKDVAKANLHLMDYDLKNHNFLVVCTGSGKSTTINRLVEVIKNRHNLNNIEPSYKESRIGDIKKSVSNNKLLRSIVEEDFQEIENCIHFL</sequence>
<evidence type="ECO:0000313" key="3">
    <source>
        <dbReference type="Proteomes" id="UP000233553"/>
    </source>
</evidence>
<name>A0A2N0WDX9_9GAMM</name>
<dbReference type="AlphaFoldDB" id="A0A2N0WDX9"/>
<gene>
    <name evidence="2" type="ORF">CW311_12580</name>
</gene>
<dbReference type="Pfam" id="PF01370">
    <property type="entry name" value="Epimerase"/>
    <property type="match status" value="1"/>
</dbReference>
<evidence type="ECO:0000313" key="2">
    <source>
        <dbReference type="EMBL" id="PKF32871.1"/>
    </source>
</evidence>
<dbReference type="SUPFAM" id="SSF51735">
    <property type="entry name" value="NAD(P)-binding Rossmann-fold domains"/>
    <property type="match status" value="1"/>
</dbReference>
<dbReference type="Gene3D" id="3.40.50.720">
    <property type="entry name" value="NAD(P)-binding Rossmann-like Domain"/>
    <property type="match status" value="1"/>
</dbReference>
<reference evidence="2 3" key="1">
    <citation type="submission" date="2017-12" db="EMBL/GenBank/DDBJ databases">
        <title>Draft Genome sequences of multiple microbial strains isolated from spacecraft associated surfaces.</title>
        <authorList>
            <person name="Seuylemezian A."/>
            <person name="Vaishampayan P."/>
            <person name="Venkateswaran K."/>
        </authorList>
    </citation>
    <scope>NUCLEOTIDE SEQUENCE [LARGE SCALE GENOMIC DNA]</scope>
    <source>
        <strain evidence="2 3">2P01AA</strain>
    </source>
</reference>
<proteinExistence type="predicted"/>
<protein>
    <submittedName>
        <fullName evidence="2">UDP-glucose 4-epimerase</fullName>
    </submittedName>
</protein>
<dbReference type="PANTHER" id="PTHR43245:SF13">
    <property type="entry name" value="UDP-D-APIOSE_UDP-D-XYLOSE SYNTHASE 2"/>
    <property type="match status" value="1"/>
</dbReference>
<accession>A0A2N0WDX9</accession>
<dbReference type="InterPro" id="IPR036291">
    <property type="entry name" value="NAD(P)-bd_dom_sf"/>
</dbReference>
<comment type="caution">
    <text evidence="2">The sequence shown here is derived from an EMBL/GenBank/DDBJ whole genome shotgun (WGS) entry which is preliminary data.</text>
</comment>
<dbReference type="EMBL" id="PISJ01000014">
    <property type="protein sequence ID" value="PKF32871.1"/>
    <property type="molecule type" value="Genomic_DNA"/>
</dbReference>
<dbReference type="InterPro" id="IPR001509">
    <property type="entry name" value="Epimerase_deHydtase"/>
</dbReference>
<dbReference type="PANTHER" id="PTHR43245">
    <property type="entry name" value="BIFUNCTIONAL POLYMYXIN RESISTANCE PROTEIN ARNA"/>
    <property type="match status" value="1"/>
</dbReference>